<proteinExistence type="inferred from homology"/>
<dbReference type="Proteomes" id="UP001497444">
    <property type="component" value="Chromosome 15"/>
</dbReference>
<dbReference type="CDD" id="cd14275">
    <property type="entry name" value="UBA_EF-Ts"/>
    <property type="match status" value="1"/>
</dbReference>
<sequence>MVNAVRKLHTFGFFKNVSRPDAYDRLSRCFWRSETATLVSARFFGSWSDGRGGGGAAAAAATSSSWSSLGFGRGFSSSQSGILIKALRERTGAPIKDVKAVLEQCGWDSEAAFVELRKKGLTAASKKNTRVAAEGLLAVAKSPAAAAVVEINSETDFVARNDIFQHLAVRVARAALSLEPHEGPVESSATAINLPVLEAVKIKMEHSRLNGEATVQEAVAEVAAIMGENVRLRRGFTMSSSTGIVSSYLHASQHPEVARIVGLVTLEPEEGGQRLEGQELEVEVGASLAMHVVAAKPLFLSKELVAGTALQQELDIFRSQALATGKPAAVVEKMLQGRLRKYIEEVALLEQKFVVNDSMTVRAVLDQLSKQLGRQVSISRFLRMEVGEGIQREEKNFATEVAQAA</sequence>
<dbReference type="SUPFAM" id="SSF54713">
    <property type="entry name" value="Elongation factor Ts (EF-Ts), dimerisation domain"/>
    <property type="match status" value="1"/>
</dbReference>
<comment type="function">
    <text evidence="4 5">Associates with the EF-Tu.GDP complex and induces the exchange of GDP to GTP. It remains bound to the aminoacyl-tRNA.EF-Tu.GTP complex up to the GTP hydrolysis stage on the ribosome.</text>
</comment>
<evidence type="ECO:0000259" key="6">
    <source>
        <dbReference type="Pfam" id="PF00889"/>
    </source>
</evidence>
<dbReference type="InterPro" id="IPR036402">
    <property type="entry name" value="EF-Ts_dimer_sf"/>
</dbReference>
<dbReference type="PANTHER" id="PTHR11741:SF0">
    <property type="entry name" value="ELONGATION FACTOR TS, MITOCHONDRIAL"/>
    <property type="match status" value="1"/>
</dbReference>
<feature type="domain" description="Translation elongation factor EFTs/EF1B dimerisation" evidence="6">
    <location>
        <begin position="146"/>
        <end position="388"/>
    </location>
</feature>
<dbReference type="InterPro" id="IPR014039">
    <property type="entry name" value="Transl_elong_EFTs/EF1B_dimer"/>
</dbReference>
<dbReference type="PANTHER" id="PTHR11741">
    <property type="entry name" value="ELONGATION FACTOR TS"/>
    <property type="match status" value="1"/>
</dbReference>
<comment type="similarity">
    <text evidence="1 4 5">Belongs to the EF-Ts family.</text>
</comment>
<evidence type="ECO:0000256" key="3">
    <source>
        <dbReference type="ARBA" id="ARBA00022917"/>
    </source>
</evidence>
<accession>A0ABP0W7S6</accession>
<comment type="subcellular location">
    <subcellularLocation>
        <location evidence="4">Mitochondrion</location>
    </subcellularLocation>
</comment>
<protein>
    <recommendedName>
        <fullName evidence="4">Elongation factor Ts, mitochondrial</fullName>
        <shortName evidence="4">EF-Ts</shortName>
        <shortName evidence="4">EF-TsMt</shortName>
    </recommendedName>
</protein>
<dbReference type="HAMAP" id="MF_00050">
    <property type="entry name" value="EF_Ts"/>
    <property type="match status" value="1"/>
</dbReference>
<dbReference type="EMBL" id="OZ020110">
    <property type="protein sequence ID" value="CAK9262869.1"/>
    <property type="molecule type" value="Genomic_DNA"/>
</dbReference>
<name>A0ABP0W7S6_9BRYO</name>
<evidence type="ECO:0000256" key="2">
    <source>
        <dbReference type="ARBA" id="ARBA00022768"/>
    </source>
</evidence>
<dbReference type="NCBIfam" id="TIGR00116">
    <property type="entry name" value="tsf"/>
    <property type="match status" value="1"/>
</dbReference>
<keyword evidence="8" id="KW-1185">Reference proteome</keyword>
<dbReference type="InterPro" id="IPR018101">
    <property type="entry name" value="Transl_elong_Ts_CS"/>
</dbReference>
<keyword evidence="4" id="KW-0496">Mitochondrion</keyword>
<dbReference type="Gene3D" id="3.30.479.20">
    <property type="entry name" value="Elongation factor Ts, dimerisation domain"/>
    <property type="match status" value="2"/>
</dbReference>
<evidence type="ECO:0000313" key="7">
    <source>
        <dbReference type="EMBL" id="CAK9262869.1"/>
    </source>
</evidence>
<reference evidence="7" key="1">
    <citation type="submission" date="2024-02" db="EMBL/GenBank/DDBJ databases">
        <authorList>
            <consortium name="ELIXIR-Norway"/>
            <consortium name="Elixir Norway"/>
        </authorList>
    </citation>
    <scope>NUCLEOTIDE SEQUENCE</scope>
</reference>
<dbReference type="InterPro" id="IPR009060">
    <property type="entry name" value="UBA-like_sf"/>
</dbReference>
<dbReference type="Pfam" id="PF00889">
    <property type="entry name" value="EF_TS"/>
    <property type="match status" value="1"/>
</dbReference>
<evidence type="ECO:0000256" key="5">
    <source>
        <dbReference type="RuleBase" id="RU000642"/>
    </source>
</evidence>
<evidence type="ECO:0000313" key="8">
    <source>
        <dbReference type="Proteomes" id="UP001497444"/>
    </source>
</evidence>
<evidence type="ECO:0000256" key="1">
    <source>
        <dbReference type="ARBA" id="ARBA00005532"/>
    </source>
</evidence>
<keyword evidence="3 4" id="KW-0648">Protein biosynthesis</keyword>
<dbReference type="PROSITE" id="PS01127">
    <property type="entry name" value="EF_TS_2"/>
    <property type="match status" value="1"/>
</dbReference>
<dbReference type="SUPFAM" id="SSF46934">
    <property type="entry name" value="UBA-like"/>
    <property type="match status" value="1"/>
</dbReference>
<gene>
    <name evidence="4" type="primary">EFTS</name>
    <name evidence="7" type="ORF">CSSPJE1EN1_LOCUS8347</name>
</gene>
<keyword evidence="2 4" id="KW-0251">Elongation factor</keyword>
<organism evidence="7 8">
    <name type="scientific">Sphagnum jensenii</name>
    <dbReference type="NCBI Taxonomy" id="128206"/>
    <lineage>
        <taxon>Eukaryota</taxon>
        <taxon>Viridiplantae</taxon>
        <taxon>Streptophyta</taxon>
        <taxon>Embryophyta</taxon>
        <taxon>Bryophyta</taxon>
        <taxon>Sphagnophytina</taxon>
        <taxon>Sphagnopsida</taxon>
        <taxon>Sphagnales</taxon>
        <taxon>Sphagnaceae</taxon>
        <taxon>Sphagnum</taxon>
    </lineage>
</organism>
<dbReference type="Gene3D" id="1.10.8.10">
    <property type="entry name" value="DNA helicase RuvA subunit, C-terminal domain"/>
    <property type="match status" value="1"/>
</dbReference>
<dbReference type="InterPro" id="IPR001816">
    <property type="entry name" value="Transl_elong_EFTs/EF1B"/>
</dbReference>
<evidence type="ECO:0000256" key="4">
    <source>
        <dbReference type="HAMAP-Rule" id="MF_03135"/>
    </source>
</evidence>
<dbReference type="Gene3D" id="1.10.286.20">
    <property type="match status" value="1"/>
</dbReference>